<name>A0A418WQQ2_9SPHN</name>
<dbReference type="InterPro" id="IPR004136">
    <property type="entry name" value="NMO"/>
</dbReference>
<dbReference type="SUPFAM" id="SSF51412">
    <property type="entry name" value="Inosine monophosphate dehydrogenase (IMPDH)"/>
    <property type="match status" value="1"/>
</dbReference>
<dbReference type="GO" id="GO:0018580">
    <property type="term" value="F:nitronate monooxygenase activity"/>
    <property type="evidence" value="ECO:0007669"/>
    <property type="project" value="InterPro"/>
</dbReference>
<dbReference type="PANTHER" id="PTHR42747">
    <property type="entry name" value="NITRONATE MONOOXYGENASE-RELATED"/>
    <property type="match status" value="1"/>
</dbReference>
<sequence>MVSIHDLLASRPVIQAPMAGACGVDLAIAAIAGGGIGSLPCALPSPAQVIDQVAAVRAASGGPINLNFFCHRLVENVDETAWHALLAPYYAEYGVGPPASPPPLRRPFDSEMAAVIEQVAPEIVSFHFGLPDNDLLARVRASGALILSSATNVGEAAWLATAGVDAVIAQSFEAGGHIGRFLPAPVGTEMGLFALLPLVQQAVAVPVIAAGGIANEQGVAAALALGADAVQVGTAYLFCPESLATPLHRALLEGKGEGGIGGTRFTNLISGGLARGLPNRLIEELGPVNDVAPPFPYAAAALAELRAAAEAMGRTDFSTLWAGQSAPLGRVEPAEALTRRLVAAARAVRGG</sequence>
<comment type="cofactor">
    <cofactor evidence="1">
        <name>FMN</name>
        <dbReference type="ChEBI" id="CHEBI:58210"/>
    </cofactor>
</comment>
<comment type="catalytic activity">
    <reaction evidence="9">
        <text>3 propionate 3-nitronate + 3 O2 + H2O = 3 3-oxopropanoate + 2 nitrate + nitrite + H2O2 + 3 H(+)</text>
        <dbReference type="Rhea" id="RHEA:57332"/>
        <dbReference type="ChEBI" id="CHEBI:15377"/>
        <dbReference type="ChEBI" id="CHEBI:15378"/>
        <dbReference type="ChEBI" id="CHEBI:15379"/>
        <dbReference type="ChEBI" id="CHEBI:16240"/>
        <dbReference type="ChEBI" id="CHEBI:16301"/>
        <dbReference type="ChEBI" id="CHEBI:17632"/>
        <dbReference type="ChEBI" id="CHEBI:33190"/>
        <dbReference type="ChEBI" id="CHEBI:136067"/>
    </reaction>
</comment>
<comment type="caution">
    <text evidence="10">The sequence shown here is derived from an EMBL/GenBank/DDBJ whole genome shotgun (WGS) entry which is preliminary data.</text>
</comment>
<evidence type="ECO:0000256" key="7">
    <source>
        <dbReference type="ARBA" id="ARBA00023033"/>
    </source>
</evidence>
<dbReference type="AlphaFoldDB" id="A0A418WQQ2"/>
<dbReference type="Pfam" id="PF03060">
    <property type="entry name" value="NMO"/>
    <property type="match status" value="1"/>
</dbReference>
<gene>
    <name evidence="10" type="ORF">D3876_04515</name>
</gene>
<organism evidence="10 11">
    <name type="scientific">Sphingomonas cavernae</name>
    <dbReference type="NCBI Taxonomy" id="2320861"/>
    <lineage>
        <taxon>Bacteria</taxon>
        <taxon>Pseudomonadati</taxon>
        <taxon>Pseudomonadota</taxon>
        <taxon>Alphaproteobacteria</taxon>
        <taxon>Sphingomonadales</taxon>
        <taxon>Sphingomonadaceae</taxon>
        <taxon>Sphingomonas</taxon>
    </lineage>
</organism>
<dbReference type="InterPro" id="IPR013785">
    <property type="entry name" value="Aldolase_TIM"/>
</dbReference>
<dbReference type="EMBL" id="QYUM01000002">
    <property type="protein sequence ID" value="RJF93584.1"/>
    <property type="molecule type" value="Genomic_DNA"/>
</dbReference>
<dbReference type="PANTHER" id="PTHR42747:SF3">
    <property type="entry name" value="NITRONATE MONOOXYGENASE-RELATED"/>
    <property type="match status" value="1"/>
</dbReference>
<accession>A0A418WQQ2</accession>
<dbReference type="GO" id="GO:0009636">
    <property type="term" value="P:response to toxic substance"/>
    <property type="evidence" value="ECO:0007669"/>
    <property type="project" value="UniProtKB-KW"/>
</dbReference>
<evidence type="ECO:0000256" key="9">
    <source>
        <dbReference type="ARBA" id="ARBA00049401"/>
    </source>
</evidence>
<evidence type="ECO:0000256" key="8">
    <source>
        <dbReference type="ARBA" id="ARBA00031155"/>
    </source>
</evidence>
<evidence type="ECO:0000313" key="10">
    <source>
        <dbReference type="EMBL" id="RJF93584.1"/>
    </source>
</evidence>
<protein>
    <recommendedName>
        <fullName evidence="8">Propionate 3-nitronate monooxygenase</fullName>
    </recommendedName>
</protein>
<keyword evidence="4" id="KW-0285">Flavoprotein</keyword>
<keyword evidence="6" id="KW-0560">Oxidoreductase</keyword>
<evidence type="ECO:0000256" key="2">
    <source>
        <dbReference type="ARBA" id="ARBA00009881"/>
    </source>
</evidence>
<dbReference type="Gene3D" id="3.20.20.70">
    <property type="entry name" value="Aldolase class I"/>
    <property type="match status" value="1"/>
</dbReference>
<evidence type="ECO:0000256" key="5">
    <source>
        <dbReference type="ARBA" id="ARBA00022643"/>
    </source>
</evidence>
<dbReference type="RefSeq" id="WP_119759905.1">
    <property type="nucleotide sequence ID" value="NZ_QYUM01000002.1"/>
</dbReference>
<proteinExistence type="inferred from homology"/>
<evidence type="ECO:0000256" key="1">
    <source>
        <dbReference type="ARBA" id="ARBA00001917"/>
    </source>
</evidence>
<evidence type="ECO:0000256" key="3">
    <source>
        <dbReference type="ARBA" id="ARBA00022575"/>
    </source>
</evidence>
<evidence type="ECO:0000256" key="6">
    <source>
        <dbReference type="ARBA" id="ARBA00023002"/>
    </source>
</evidence>
<evidence type="ECO:0000313" key="11">
    <source>
        <dbReference type="Proteomes" id="UP000286100"/>
    </source>
</evidence>
<keyword evidence="7 10" id="KW-0503">Monooxygenase</keyword>
<keyword evidence="11" id="KW-1185">Reference proteome</keyword>
<dbReference type="Proteomes" id="UP000286100">
    <property type="component" value="Unassembled WGS sequence"/>
</dbReference>
<dbReference type="CDD" id="cd04730">
    <property type="entry name" value="NPD_like"/>
    <property type="match status" value="1"/>
</dbReference>
<keyword evidence="3" id="KW-0216">Detoxification</keyword>
<keyword evidence="5" id="KW-0288">FMN</keyword>
<comment type="similarity">
    <text evidence="2">Belongs to the nitronate monooxygenase family. NMO class I subfamily.</text>
</comment>
<dbReference type="OrthoDB" id="9778912at2"/>
<evidence type="ECO:0000256" key="4">
    <source>
        <dbReference type="ARBA" id="ARBA00022630"/>
    </source>
</evidence>
<reference evidence="10 11" key="1">
    <citation type="submission" date="2018-09" db="EMBL/GenBank/DDBJ databases">
        <authorList>
            <person name="Zhu H."/>
        </authorList>
    </citation>
    <scope>NUCLEOTIDE SEQUENCE [LARGE SCALE GENOMIC DNA]</scope>
    <source>
        <strain evidence="10 11">K2R01-6</strain>
    </source>
</reference>